<dbReference type="InterPro" id="IPR002550">
    <property type="entry name" value="CNNM"/>
</dbReference>
<dbReference type="InterPro" id="IPR000644">
    <property type="entry name" value="CBS_dom"/>
</dbReference>
<dbReference type="SUPFAM" id="SSF54631">
    <property type="entry name" value="CBS-domain pair"/>
    <property type="match status" value="1"/>
</dbReference>
<dbReference type="Pfam" id="PF00571">
    <property type="entry name" value="CBS"/>
    <property type="match status" value="2"/>
</dbReference>
<evidence type="ECO:0000256" key="6">
    <source>
        <dbReference type="ARBA" id="ARBA00023122"/>
    </source>
</evidence>
<dbReference type="FunFam" id="3.10.580.10:FF:000002">
    <property type="entry name" value="Magnesium/cobalt efflux protein CorC"/>
    <property type="match status" value="1"/>
</dbReference>
<dbReference type="Gene3D" id="3.10.580.10">
    <property type="entry name" value="CBS-domain"/>
    <property type="match status" value="1"/>
</dbReference>
<keyword evidence="5 9" id="KW-1133">Transmembrane helix</keyword>
<dbReference type="PROSITE" id="PS51846">
    <property type="entry name" value="CNNM"/>
    <property type="match status" value="1"/>
</dbReference>
<keyword evidence="4" id="KW-0677">Repeat</keyword>
<dbReference type="GO" id="GO:0050660">
    <property type="term" value="F:flavin adenine dinucleotide binding"/>
    <property type="evidence" value="ECO:0007669"/>
    <property type="project" value="InterPro"/>
</dbReference>
<dbReference type="InterPro" id="IPR005170">
    <property type="entry name" value="Transptr-assoc_dom"/>
</dbReference>
<dbReference type="GO" id="GO:0005886">
    <property type="term" value="C:plasma membrane"/>
    <property type="evidence" value="ECO:0007669"/>
    <property type="project" value="UniProtKB-SubCell"/>
</dbReference>
<dbReference type="InterPro" id="IPR051676">
    <property type="entry name" value="UPF0053_domain"/>
</dbReference>
<feature type="transmembrane region" description="Helical" evidence="9">
    <location>
        <begin position="137"/>
        <end position="159"/>
    </location>
</feature>
<name>A0A6A8GHV9_9EURY</name>
<feature type="domain" description="CBS" evidence="10">
    <location>
        <begin position="291"/>
        <end position="349"/>
    </location>
</feature>
<dbReference type="SMART" id="SM01091">
    <property type="entry name" value="CorC_HlyC"/>
    <property type="match status" value="1"/>
</dbReference>
<keyword evidence="3 9" id="KW-0812">Transmembrane</keyword>
<dbReference type="RefSeq" id="WP_151162988.1">
    <property type="nucleotide sequence ID" value="NZ_WKJO01000001.1"/>
</dbReference>
<evidence type="ECO:0000256" key="8">
    <source>
        <dbReference type="PROSITE-ProRule" id="PRU00703"/>
    </source>
</evidence>
<evidence type="ECO:0000256" key="2">
    <source>
        <dbReference type="ARBA" id="ARBA00022475"/>
    </source>
</evidence>
<comment type="caution">
    <text evidence="12">The sequence shown here is derived from an EMBL/GenBank/DDBJ whole genome shotgun (WGS) entry which is preliminary data.</text>
</comment>
<dbReference type="Pfam" id="PF03471">
    <property type="entry name" value="CorC_HlyC"/>
    <property type="match status" value="1"/>
</dbReference>
<dbReference type="PROSITE" id="PS51371">
    <property type="entry name" value="CBS"/>
    <property type="match status" value="2"/>
</dbReference>
<dbReference type="SMART" id="SM00116">
    <property type="entry name" value="CBS"/>
    <property type="match status" value="2"/>
</dbReference>
<dbReference type="AlphaFoldDB" id="A0A6A8GHV9"/>
<protein>
    <submittedName>
        <fullName evidence="12">DUF21 domain-containing protein</fullName>
    </submittedName>
</protein>
<dbReference type="EMBL" id="WKJO01000001">
    <property type="protein sequence ID" value="MRX22506.1"/>
    <property type="molecule type" value="Genomic_DNA"/>
</dbReference>
<evidence type="ECO:0000256" key="9">
    <source>
        <dbReference type="SAM" id="Phobius"/>
    </source>
</evidence>
<keyword evidence="7 9" id="KW-0472">Membrane</keyword>
<comment type="subcellular location">
    <subcellularLocation>
        <location evidence="1">Cell membrane</location>
        <topology evidence="1">Multi-pass membrane protein</topology>
    </subcellularLocation>
</comment>
<evidence type="ECO:0000256" key="5">
    <source>
        <dbReference type="ARBA" id="ARBA00022989"/>
    </source>
</evidence>
<dbReference type="Proteomes" id="UP000439022">
    <property type="component" value="Unassembled WGS sequence"/>
</dbReference>
<dbReference type="PANTHER" id="PTHR43099">
    <property type="entry name" value="UPF0053 PROTEIN YRKA"/>
    <property type="match status" value="1"/>
</dbReference>
<reference evidence="12 13" key="1">
    <citation type="submission" date="2019-11" db="EMBL/GenBank/DDBJ databases">
        <title>Whole genome sequence of Haloferax sp. MBLA0076.</title>
        <authorList>
            <person name="Seo M.-J."/>
            <person name="Cho E.-S."/>
        </authorList>
    </citation>
    <scope>NUCLEOTIDE SEQUENCE [LARGE SCALE GENOMIC DNA]</scope>
    <source>
        <strain evidence="12 13">MBLA0076</strain>
    </source>
</reference>
<dbReference type="InterPro" id="IPR036318">
    <property type="entry name" value="FAD-bd_PCMH-like_sf"/>
</dbReference>
<keyword evidence="13" id="KW-1185">Reference proteome</keyword>
<gene>
    <name evidence="12" type="ORF">GJR96_11140</name>
</gene>
<dbReference type="InterPro" id="IPR016169">
    <property type="entry name" value="FAD-bd_PCMH_sub2"/>
</dbReference>
<accession>A0A6A8GHV9</accession>
<feature type="domain" description="CNNM transmembrane" evidence="11">
    <location>
        <begin position="2"/>
        <end position="204"/>
    </location>
</feature>
<evidence type="ECO:0000313" key="12">
    <source>
        <dbReference type="EMBL" id="MRX22506.1"/>
    </source>
</evidence>
<evidence type="ECO:0000256" key="1">
    <source>
        <dbReference type="ARBA" id="ARBA00004651"/>
    </source>
</evidence>
<evidence type="ECO:0000256" key="3">
    <source>
        <dbReference type="ARBA" id="ARBA00022692"/>
    </source>
</evidence>
<dbReference type="SUPFAM" id="SSF56176">
    <property type="entry name" value="FAD-binding/transporter-associated domain-like"/>
    <property type="match status" value="1"/>
</dbReference>
<keyword evidence="6 8" id="KW-0129">CBS domain</keyword>
<evidence type="ECO:0000313" key="13">
    <source>
        <dbReference type="Proteomes" id="UP000439022"/>
    </source>
</evidence>
<organism evidence="12 13">
    <name type="scientific">Haloferax litoreum</name>
    <dbReference type="NCBI Taxonomy" id="2666140"/>
    <lineage>
        <taxon>Archaea</taxon>
        <taxon>Methanobacteriati</taxon>
        <taxon>Methanobacteriota</taxon>
        <taxon>Stenosarchaea group</taxon>
        <taxon>Halobacteria</taxon>
        <taxon>Halobacteriales</taxon>
        <taxon>Haloferacaceae</taxon>
        <taxon>Haloferax</taxon>
    </lineage>
</organism>
<dbReference type="PANTHER" id="PTHR43099:SF5">
    <property type="entry name" value="HLYC_CORC FAMILY TRANSPORTER"/>
    <property type="match status" value="1"/>
</dbReference>
<proteinExistence type="predicted"/>
<evidence type="ECO:0000259" key="11">
    <source>
        <dbReference type="PROSITE" id="PS51846"/>
    </source>
</evidence>
<feature type="domain" description="CBS" evidence="10">
    <location>
        <begin position="223"/>
        <end position="282"/>
    </location>
</feature>
<dbReference type="CDD" id="cd04590">
    <property type="entry name" value="CBS_pair_CorC_HlyC_assoc"/>
    <property type="match status" value="1"/>
</dbReference>
<dbReference type="Gene3D" id="3.30.465.10">
    <property type="match status" value="1"/>
</dbReference>
<evidence type="ECO:0000259" key="10">
    <source>
        <dbReference type="PROSITE" id="PS51371"/>
    </source>
</evidence>
<dbReference type="Pfam" id="PF01595">
    <property type="entry name" value="CNNM"/>
    <property type="match status" value="1"/>
</dbReference>
<feature type="transmembrane region" description="Helical" evidence="9">
    <location>
        <begin position="101"/>
        <end position="125"/>
    </location>
</feature>
<evidence type="ECO:0000256" key="4">
    <source>
        <dbReference type="ARBA" id="ARBA00022737"/>
    </source>
</evidence>
<keyword evidence="2" id="KW-1003">Cell membrane</keyword>
<dbReference type="InterPro" id="IPR046342">
    <property type="entry name" value="CBS_dom_sf"/>
</dbReference>
<evidence type="ECO:0000256" key="7">
    <source>
        <dbReference type="ARBA" id="ARBA00023136"/>
    </source>
</evidence>
<sequence>MVDLISLGGLFLAFFLVVMNGIFVAAEFAFVKVRPTQVNALVERGKPGAALVQDVIQNLDDYLAVSQLGITLSSLGLGWIGEPAVAALIEPVLGQLLPAEIVHLVAFVLGFGFITFLHVVFGELAPKTFAIQEAPRIALLVAPLMKFFYYAFVPGIIVFNGTANYFTRLAGVSPASESEETHTEAEIRMILTRSEETGHIDLDEVEMIESVFELGDTVAREVMVPRPDVETVTASMPLSELRSVVANGTYTRYLVLDEDGNQPLGFVHAKDILRATEAETEEDSTTTARELARRVLTVPETRRIDAILADFQTRGEGQMAVVVDEWGVFEGIVTIEDILEEIVGDIQDEFDTGAQEPSIQKRDDGAYVVDGGVSIQDVNDQLDSRFESDDVETIGGLVFSRLGRVPEVGDQVDADGYALQVEAVDDTRIERLVIREAQEIQDSDDE</sequence>
<dbReference type="InterPro" id="IPR044751">
    <property type="entry name" value="Ion_transp-like_CBS"/>
</dbReference>